<name>A0ABQ8MQR0_LABRO</name>
<organism evidence="1 2">
    <name type="scientific">Labeo rohita</name>
    <name type="common">Indian major carp</name>
    <name type="synonym">Cyprinus rohita</name>
    <dbReference type="NCBI Taxonomy" id="84645"/>
    <lineage>
        <taxon>Eukaryota</taxon>
        <taxon>Metazoa</taxon>
        <taxon>Chordata</taxon>
        <taxon>Craniata</taxon>
        <taxon>Vertebrata</taxon>
        <taxon>Euteleostomi</taxon>
        <taxon>Actinopterygii</taxon>
        <taxon>Neopterygii</taxon>
        <taxon>Teleostei</taxon>
        <taxon>Ostariophysi</taxon>
        <taxon>Cypriniformes</taxon>
        <taxon>Cyprinidae</taxon>
        <taxon>Labeoninae</taxon>
        <taxon>Labeonini</taxon>
        <taxon>Labeo</taxon>
    </lineage>
</organism>
<proteinExistence type="predicted"/>
<sequence>MHFGCFLWAQSHEWGRLREPSHCLFDLKLLSDGIQKFCVTIKTVLLALTSLKRVGDLQALSVAPSHLDFAPGMAKAFLYPRPGYVPKVPSSAPRPVILQAFCPPPFQDMDQQKLNCMCPVRALDTYVHRAAVRRRVDQLFVCYGPPKRGLPASKQTLSRWIVDAISQTYNSLGLPFPLGVKAHSTRGIAASKAFFCLMQLEFLKGNVSGYTCNPGSPKGTRRCVSGQTSGIPASVRFFVNAECWFRRTCFYASWSMTSPACDISPLYWTAHTHM</sequence>
<accession>A0ABQ8MQR0</accession>
<evidence type="ECO:0000313" key="2">
    <source>
        <dbReference type="Proteomes" id="UP000830375"/>
    </source>
</evidence>
<comment type="caution">
    <text evidence="1">The sequence shown here is derived from an EMBL/GenBank/DDBJ whole genome shotgun (WGS) entry which is preliminary data.</text>
</comment>
<keyword evidence="2" id="KW-1185">Reference proteome</keyword>
<dbReference type="EMBL" id="JACTAM010000004">
    <property type="protein sequence ID" value="KAI2665149.1"/>
    <property type="molecule type" value="Genomic_DNA"/>
</dbReference>
<gene>
    <name evidence="1" type="ORF">H4Q32_021359</name>
</gene>
<dbReference type="PANTHER" id="PTHR35617">
    <property type="entry name" value="PHAGE_INTEGRASE DOMAIN-CONTAINING PROTEIN"/>
    <property type="match status" value="1"/>
</dbReference>
<protein>
    <submittedName>
        <fullName evidence="1">Uncharacterized protein</fullName>
    </submittedName>
</protein>
<evidence type="ECO:0000313" key="1">
    <source>
        <dbReference type="EMBL" id="KAI2665149.1"/>
    </source>
</evidence>
<reference evidence="1 2" key="1">
    <citation type="submission" date="2022-01" db="EMBL/GenBank/DDBJ databases">
        <title>A high-quality chromosome-level genome assembly of rohu carp, Labeo rohita.</title>
        <authorList>
            <person name="Arick M.A. II"/>
            <person name="Hsu C.-Y."/>
            <person name="Magbanua Z."/>
            <person name="Pechanova O."/>
            <person name="Grover C."/>
            <person name="Miller E."/>
            <person name="Thrash A."/>
            <person name="Ezzel L."/>
            <person name="Alam S."/>
            <person name="Benzie J."/>
            <person name="Hamilton M."/>
            <person name="Karsi A."/>
            <person name="Lawrence M.L."/>
            <person name="Peterson D.G."/>
        </authorList>
    </citation>
    <scope>NUCLEOTIDE SEQUENCE [LARGE SCALE GENOMIC DNA]</scope>
    <source>
        <strain evidence="2">BAU-BD-2019</strain>
        <tissue evidence="1">Blood</tissue>
    </source>
</reference>
<dbReference type="PANTHER" id="PTHR35617:SF3">
    <property type="entry name" value="CORE-BINDING (CB) DOMAIN-CONTAINING PROTEIN"/>
    <property type="match status" value="1"/>
</dbReference>
<dbReference type="Proteomes" id="UP000830375">
    <property type="component" value="Unassembled WGS sequence"/>
</dbReference>